<dbReference type="VEuPathDB" id="FungiDB:SDRG_12102"/>
<reference evidence="1 2" key="1">
    <citation type="submission" date="2012-04" db="EMBL/GenBank/DDBJ databases">
        <title>The Genome Sequence of Saprolegnia declina VS20.</title>
        <authorList>
            <consortium name="The Broad Institute Genome Sequencing Platform"/>
            <person name="Russ C."/>
            <person name="Nusbaum C."/>
            <person name="Tyler B."/>
            <person name="van West P."/>
            <person name="Dieguez-Uribeondo J."/>
            <person name="de Bruijn I."/>
            <person name="Tripathy S."/>
            <person name="Jiang R."/>
            <person name="Young S.K."/>
            <person name="Zeng Q."/>
            <person name="Gargeya S."/>
            <person name="Fitzgerald M."/>
            <person name="Haas B."/>
            <person name="Abouelleil A."/>
            <person name="Alvarado L."/>
            <person name="Arachchi H.M."/>
            <person name="Berlin A."/>
            <person name="Chapman S.B."/>
            <person name="Goldberg J."/>
            <person name="Griggs A."/>
            <person name="Gujja S."/>
            <person name="Hansen M."/>
            <person name="Howarth C."/>
            <person name="Imamovic A."/>
            <person name="Larimer J."/>
            <person name="McCowen C."/>
            <person name="Montmayeur A."/>
            <person name="Murphy C."/>
            <person name="Neiman D."/>
            <person name="Pearson M."/>
            <person name="Priest M."/>
            <person name="Roberts A."/>
            <person name="Saif S."/>
            <person name="Shea T."/>
            <person name="Sisk P."/>
            <person name="Sykes S."/>
            <person name="Wortman J."/>
            <person name="Nusbaum C."/>
            <person name="Birren B."/>
        </authorList>
    </citation>
    <scope>NUCLEOTIDE SEQUENCE [LARGE SCALE GENOMIC DNA]</scope>
    <source>
        <strain evidence="1 2">VS20</strain>
    </source>
</reference>
<dbReference type="OrthoDB" id="10357514at2759"/>
<proteinExistence type="predicted"/>
<dbReference type="OMA" id="GAECTCH"/>
<keyword evidence="2" id="KW-1185">Reference proteome</keyword>
<protein>
    <submittedName>
        <fullName evidence="1">Uncharacterized protein</fullName>
    </submittedName>
</protein>
<accession>T0RJZ3</accession>
<organism evidence="1 2">
    <name type="scientific">Saprolegnia diclina (strain VS20)</name>
    <dbReference type="NCBI Taxonomy" id="1156394"/>
    <lineage>
        <taxon>Eukaryota</taxon>
        <taxon>Sar</taxon>
        <taxon>Stramenopiles</taxon>
        <taxon>Oomycota</taxon>
        <taxon>Saprolegniomycetes</taxon>
        <taxon>Saprolegniales</taxon>
        <taxon>Saprolegniaceae</taxon>
        <taxon>Saprolegnia</taxon>
    </lineage>
</organism>
<gene>
    <name evidence="1" type="ORF">SDRG_12102</name>
</gene>
<dbReference type="Proteomes" id="UP000030762">
    <property type="component" value="Unassembled WGS sequence"/>
</dbReference>
<dbReference type="InParanoid" id="T0RJZ3"/>
<dbReference type="GeneID" id="19952829"/>
<dbReference type="EMBL" id="JH767177">
    <property type="protein sequence ID" value="EQC30252.1"/>
    <property type="molecule type" value="Genomic_DNA"/>
</dbReference>
<sequence>MRHLHVPAGANCSYHRLVYSFADLTMAIHDRETEPKAATLKSWWRKLLLAKEGAECTCHKLPYHADAKRRAKAANQRQKKTTIFVWSPMQLPRKYKSDMRNRALVGGRPVPFIPSQNDKWKTYRNSSSFEAIDEDILCTFCALRCTRDESDVDTW</sequence>
<dbReference type="AlphaFoldDB" id="T0RJZ3"/>
<dbReference type="RefSeq" id="XP_008616384.1">
    <property type="nucleotide sequence ID" value="XM_008618162.1"/>
</dbReference>
<name>T0RJZ3_SAPDV</name>
<evidence type="ECO:0000313" key="2">
    <source>
        <dbReference type="Proteomes" id="UP000030762"/>
    </source>
</evidence>
<evidence type="ECO:0000313" key="1">
    <source>
        <dbReference type="EMBL" id="EQC30252.1"/>
    </source>
</evidence>